<dbReference type="Proteomes" id="UP000030151">
    <property type="component" value="Unassembled WGS sequence"/>
</dbReference>
<dbReference type="eggNOG" id="ENOG502T44V">
    <property type="taxonomic scope" value="Eukaryota"/>
</dbReference>
<organism evidence="1 2">
    <name type="scientific">Metarhizium robertsii</name>
    <dbReference type="NCBI Taxonomy" id="568076"/>
    <lineage>
        <taxon>Eukaryota</taxon>
        <taxon>Fungi</taxon>
        <taxon>Dikarya</taxon>
        <taxon>Ascomycota</taxon>
        <taxon>Pezizomycotina</taxon>
        <taxon>Sordariomycetes</taxon>
        <taxon>Hypocreomycetidae</taxon>
        <taxon>Hypocreales</taxon>
        <taxon>Clavicipitaceae</taxon>
        <taxon>Metarhizium</taxon>
    </lineage>
</organism>
<dbReference type="AlphaFoldDB" id="A0A0A1UW75"/>
<sequence length="422" mass="47343">MTEASSGQVRTSSCIWASYVTLHGETYVSALNNEPAEELVYNTEMMSIVDVMYIARGRLGVKKVVFACLKETLEIESCPWDWRQTLSLVANALTAIGTQNSQLADRPAWEFQLPLWSAPFYRPGLMRYSLYPSSGPARYNRLTINDTGTTGYSVAWNPARRALRIARHTAVDEVSCYANMGDDATAWLHIPISRGELLAELWRRDCYLYRRNIVDSIVVTTAGRVHVLGHHPTPGQAYTYSRVAKLRRQRDYLFIDDAAGIRELALTPGPEEANETRNLRKPAPESCYPAITSVKSYFYTFAPLENLDLIKTCSFDGVVTGLLFQYHDGSRASVGQVRLDWLGQEQQVPHKATIGFAMSRTADQCPYVGSVLVCVAPLARNLLPAKSDLDFEVTCCGKLEWWFTRRQCQLAHGAYTSPSTRL</sequence>
<protein>
    <submittedName>
        <fullName evidence="1">Uncharacterized protein</fullName>
    </submittedName>
</protein>
<reference evidence="1 2" key="1">
    <citation type="submission" date="2014-02" db="EMBL/GenBank/DDBJ databases">
        <title>The genome sequence of the entomopathogenic fungus Metarhizium robertsii ARSEF 2575.</title>
        <authorList>
            <person name="Giuliano Garisto Donzelli B."/>
            <person name="Roe B.A."/>
            <person name="Macmil S.L."/>
            <person name="Krasnoff S.B."/>
            <person name="Gibson D.M."/>
        </authorList>
    </citation>
    <scope>NUCLEOTIDE SEQUENCE [LARGE SCALE GENOMIC DNA]</scope>
    <source>
        <strain evidence="1 2">ARSEF 2575</strain>
    </source>
</reference>
<accession>A0A0A1UW75</accession>
<evidence type="ECO:0000313" key="1">
    <source>
        <dbReference type="EMBL" id="EXV02164.1"/>
    </source>
</evidence>
<comment type="caution">
    <text evidence="1">The sequence shown here is derived from an EMBL/GenBank/DDBJ whole genome shotgun (WGS) entry which is preliminary data.</text>
</comment>
<proteinExistence type="predicted"/>
<name>A0A0A1UW75_9HYPO</name>
<gene>
    <name evidence="1" type="ORF">X797_005012</name>
</gene>
<dbReference type="HOGENOM" id="CLU_016575_2_2_1"/>
<dbReference type="OrthoDB" id="4879292at2759"/>
<dbReference type="EMBL" id="JELW01000006">
    <property type="protein sequence ID" value="EXV02164.1"/>
    <property type="molecule type" value="Genomic_DNA"/>
</dbReference>
<evidence type="ECO:0000313" key="2">
    <source>
        <dbReference type="Proteomes" id="UP000030151"/>
    </source>
</evidence>